<comment type="caution">
    <text evidence="7">The sequence shown here is derived from an EMBL/GenBank/DDBJ whole genome shotgun (WGS) entry which is preliminary data.</text>
</comment>
<protein>
    <recommendedName>
        <fullName evidence="6">Protein kinase domain-containing protein</fullName>
    </recommendedName>
</protein>
<dbReference type="Proteomes" id="UP000684084">
    <property type="component" value="Unassembled WGS sequence"/>
</dbReference>
<keyword evidence="5" id="KW-0067">ATP-binding</keyword>
<dbReference type="GO" id="GO:0006955">
    <property type="term" value="P:immune response"/>
    <property type="evidence" value="ECO:0007669"/>
    <property type="project" value="TreeGrafter"/>
</dbReference>
<dbReference type="Pfam" id="PF00069">
    <property type="entry name" value="Pkinase"/>
    <property type="match status" value="1"/>
</dbReference>
<evidence type="ECO:0000256" key="1">
    <source>
        <dbReference type="ARBA" id="ARBA00022527"/>
    </source>
</evidence>
<proteinExistence type="predicted"/>
<keyword evidence="2" id="KW-0808">Transferase</keyword>
<dbReference type="InterPro" id="IPR000719">
    <property type="entry name" value="Prot_kinase_dom"/>
</dbReference>
<dbReference type="GO" id="GO:0005524">
    <property type="term" value="F:ATP binding"/>
    <property type="evidence" value="ECO:0007669"/>
    <property type="project" value="UniProtKB-KW"/>
</dbReference>
<dbReference type="GO" id="GO:0007254">
    <property type="term" value="P:JNK cascade"/>
    <property type="evidence" value="ECO:0007669"/>
    <property type="project" value="TreeGrafter"/>
</dbReference>
<accession>A0A916EF29</accession>
<evidence type="ECO:0000259" key="6">
    <source>
        <dbReference type="PROSITE" id="PS50011"/>
    </source>
</evidence>
<reference evidence="7" key="1">
    <citation type="submission" date="2020-05" db="EMBL/GenBank/DDBJ databases">
        <authorList>
            <person name="Rincon C."/>
            <person name="Sanders R I."/>
            <person name="Robbins C."/>
            <person name="Chaturvedi A."/>
        </authorList>
    </citation>
    <scope>NUCLEOTIDE SEQUENCE</scope>
    <source>
        <strain evidence="7">CHB12</strain>
    </source>
</reference>
<dbReference type="PROSITE" id="PS50011">
    <property type="entry name" value="PROTEIN_KINASE_DOM"/>
    <property type="match status" value="1"/>
</dbReference>
<name>A0A916EF29_9GLOM</name>
<dbReference type="OrthoDB" id="2403434at2759"/>
<evidence type="ECO:0000256" key="3">
    <source>
        <dbReference type="ARBA" id="ARBA00022741"/>
    </source>
</evidence>
<gene>
    <name evidence="7" type="ORF">CHRIB12_LOCUS15778</name>
</gene>
<keyword evidence="4" id="KW-0418">Kinase</keyword>
<evidence type="ECO:0000313" key="7">
    <source>
        <dbReference type="EMBL" id="CAB5377460.1"/>
    </source>
</evidence>
<keyword evidence="1" id="KW-0723">Serine/threonine-protein kinase</keyword>
<dbReference type="AlphaFoldDB" id="A0A916EF29"/>
<organism evidence="7 8">
    <name type="scientific">Rhizophagus irregularis</name>
    <dbReference type="NCBI Taxonomy" id="588596"/>
    <lineage>
        <taxon>Eukaryota</taxon>
        <taxon>Fungi</taxon>
        <taxon>Fungi incertae sedis</taxon>
        <taxon>Mucoromycota</taxon>
        <taxon>Glomeromycotina</taxon>
        <taxon>Glomeromycetes</taxon>
        <taxon>Glomerales</taxon>
        <taxon>Glomeraceae</taxon>
        <taxon>Rhizophagus</taxon>
    </lineage>
</organism>
<dbReference type="GO" id="GO:0004709">
    <property type="term" value="F:MAP kinase kinase kinase activity"/>
    <property type="evidence" value="ECO:0007669"/>
    <property type="project" value="TreeGrafter"/>
</dbReference>
<dbReference type="EMBL" id="CAGKOT010000037">
    <property type="protein sequence ID" value="CAB5377460.1"/>
    <property type="molecule type" value="Genomic_DNA"/>
</dbReference>
<dbReference type="PANTHER" id="PTHR46716">
    <property type="entry name" value="MITOGEN-ACTIVATED PROTEIN KINASE KINASE KINASE 7"/>
    <property type="match status" value="1"/>
</dbReference>
<evidence type="ECO:0000313" key="8">
    <source>
        <dbReference type="Proteomes" id="UP000684084"/>
    </source>
</evidence>
<evidence type="ECO:0000256" key="4">
    <source>
        <dbReference type="ARBA" id="ARBA00022777"/>
    </source>
</evidence>
<feature type="domain" description="Protein kinase" evidence="6">
    <location>
        <begin position="1"/>
        <end position="114"/>
    </location>
</feature>
<evidence type="ECO:0000256" key="2">
    <source>
        <dbReference type="ARBA" id="ARBA00022679"/>
    </source>
</evidence>
<evidence type="ECO:0000256" key="5">
    <source>
        <dbReference type="ARBA" id="ARBA00022840"/>
    </source>
</evidence>
<dbReference type="PANTHER" id="PTHR46716:SF1">
    <property type="entry name" value="MITOGEN-ACTIVATED PROTEIN KINASE KINASE KINASE 7"/>
    <property type="match status" value="1"/>
</dbReference>
<sequence>MGLCKPANYNGENNMMYGVLPYLAPEILRGQNYTQASDIYSLGIIIYVVISELPPFYNIAHDEFLVLNICEALRPEFNTKVSELILHLIKRCLDAEPLNRPTAKELANTLLEWSNEFKKYYDSNSFTCLFVDLIILTVSNHLQKSL</sequence>
<keyword evidence="3" id="KW-0547">Nucleotide-binding</keyword>